<evidence type="ECO:0000256" key="3">
    <source>
        <dbReference type="SAM" id="MobiDB-lite"/>
    </source>
</evidence>
<proteinExistence type="predicted"/>
<comment type="caution">
    <text evidence="6">The sequence shown here is derived from an EMBL/GenBank/DDBJ whole genome shotgun (WGS) entry which is preliminary data.</text>
</comment>
<dbReference type="PANTHER" id="PTHR11702:SF39">
    <property type="entry name" value="GTP-BINDING PROTEIN OBGC2-RELATED"/>
    <property type="match status" value="1"/>
</dbReference>
<evidence type="ECO:0000313" key="6">
    <source>
        <dbReference type="EMBL" id="KAG8465960.1"/>
    </source>
</evidence>
<dbReference type="Pfam" id="PF01926">
    <property type="entry name" value="MMR_HSR1"/>
    <property type="match status" value="1"/>
</dbReference>
<dbReference type="GO" id="GO:0005525">
    <property type="term" value="F:GTP binding"/>
    <property type="evidence" value="ECO:0007669"/>
    <property type="project" value="UniProtKB-KW"/>
</dbReference>
<keyword evidence="4" id="KW-0732">Signal</keyword>
<feature type="signal peptide" evidence="4">
    <location>
        <begin position="1"/>
        <end position="21"/>
    </location>
</feature>
<dbReference type="InterPro" id="IPR027417">
    <property type="entry name" value="P-loop_NTPase"/>
</dbReference>
<dbReference type="PROSITE" id="PS51710">
    <property type="entry name" value="G_OBG"/>
    <property type="match status" value="1"/>
</dbReference>
<dbReference type="PRINTS" id="PR00326">
    <property type="entry name" value="GTP1OBG"/>
</dbReference>
<protein>
    <recommendedName>
        <fullName evidence="5">OBG-type G domain-containing protein</fullName>
    </recommendedName>
</protein>
<dbReference type="InterPro" id="IPR036726">
    <property type="entry name" value="GTP1_OBG_dom_sf"/>
</dbReference>
<dbReference type="EMBL" id="JAGTXO010000009">
    <property type="protein sequence ID" value="KAG8465960.1"/>
    <property type="molecule type" value="Genomic_DNA"/>
</dbReference>
<keyword evidence="2" id="KW-0342">GTP-binding</keyword>
<feature type="chain" id="PRO_5035200691" description="OBG-type G domain-containing protein" evidence="4">
    <location>
        <begin position="22"/>
        <end position="452"/>
    </location>
</feature>
<reference evidence="6" key="1">
    <citation type="submission" date="2021-05" db="EMBL/GenBank/DDBJ databases">
        <title>The genome of the haptophyte Pavlova lutheri (Diacronema luteri, Pavlovales) - a model for lipid biosynthesis in eukaryotic algae.</title>
        <authorList>
            <person name="Hulatt C.J."/>
            <person name="Posewitz M.C."/>
        </authorList>
    </citation>
    <scope>NUCLEOTIDE SEQUENCE</scope>
    <source>
        <strain evidence="6">NIVA-4/92</strain>
    </source>
</reference>
<organism evidence="6 7">
    <name type="scientific">Diacronema lutheri</name>
    <name type="common">Unicellular marine alga</name>
    <name type="synonym">Monochrysis lutheri</name>
    <dbReference type="NCBI Taxonomy" id="2081491"/>
    <lineage>
        <taxon>Eukaryota</taxon>
        <taxon>Haptista</taxon>
        <taxon>Haptophyta</taxon>
        <taxon>Pavlovophyceae</taxon>
        <taxon>Pavlovales</taxon>
        <taxon>Pavlovaceae</taxon>
        <taxon>Diacronema</taxon>
    </lineage>
</organism>
<evidence type="ECO:0000256" key="1">
    <source>
        <dbReference type="ARBA" id="ARBA00022741"/>
    </source>
</evidence>
<dbReference type="GO" id="GO:0003924">
    <property type="term" value="F:GTPase activity"/>
    <property type="evidence" value="ECO:0007669"/>
    <property type="project" value="InterPro"/>
</dbReference>
<evidence type="ECO:0000256" key="4">
    <source>
        <dbReference type="SAM" id="SignalP"/>
    </source>
</evidence>
<accession>A0A8J5XQH5</accession>
<dbReference type="InterPro" id="IPR045086">
    <property type="entry name" value="OBG_GTPase"/>
</dbReference>
<dbReference type="SUPFAM" id="SSF52540">
    <property type="entry name" value="P-loop containing nucleoside triphosphate hydrolases"/>
    <property type="match status" value="1"/>
</dbReference>
<dbReference type="AlphaFoldDB" id="A0A8J5XQH5"/>
<dbReference type="InterPro" id="IPR006073">
    <property type="entry name" value="GTP-bd"/>
</dbReference>
<feature type="domain" description="OBG-type G" evidence="5">
    <location>
        <begin position="305"/>
        <end position="452"/>
    </location>
</feature>
<dbReference type="GO" id="GO:0005739">
    <property type="term" value="C:mitochondrion"/>
    <property type="evidence" value="ECO:0007669"/>
    <property type="project" value="TreeGrafter"/>
</dbReference>
<sequence>MARAAVHVAILLAAWPRVGRGARAAVLAARGTRALSVPPRAAVALCDAAAAAGARARVAARAGSGGGGGGGGANAAGRDARQEKLLGEFDLSRISVRGGRGGDGRVERTPASVGGLDRDDGGELVPPFGGGRGGDVILYVNTSVQTLLNLTAKVRVAKGFKAEDGGHCEGLVNYRRQRRWAAEQSRLRGVPQSLLNLYDGAHLRVGVPPGTVVKTRAGRVIADLVSPGDEVVVAAGGAGGLFLFDDDPRGAGRRSGRRAGGAPDDFGDYAGGSDEARMSVEDLKEMSRGQPGASVDLELMLRTVADVGFIGFPNAGKSTLLARLTRAKPTIGAYPFTTLIPNVGMLATPAAAPPADGGGPGGASAPAAGANARPVLVDLPGLIADAHLGKGLGRVFLRHVRRCRLLLYVLDALDASGSGLSPAEQYRALHRELSLYNPERPRCKPSSPPLPS</sequence>
<name>A0A8J5XQH5_DIALT</name>
<keyword evidence="7" id="KW-1185">Reference proteome</keyword>
<dbReference type="SUPFAM" id="SSF82051">
    <property type="entry name" value="Obg GTP-binding protein N-terminal domain"/>
    <property type="match status" value="1"/>
</dbReference>
<feature type="region of interest" description="Disordered" evidence="3">
    <location>
        <begin position="252"/>
        <end position="273"/>
    </location>
</feature>
<dbReference type="Proteomes" id="UP000751190">
    <property type="component" value="Unassembled WGS sequence"/>
</dbReference>
<evidence type="ECO:0000313" key="7">
    <source>
        <dbReference type="Proteomes" id="UP000751190"/>
    </source>
</evidence>
<feature type="region of interest" description="Disordered" evidence="3">
    <location>
        <begin position="98"/>
        <end position="125"/>
    </location>
</feature>
<dbReference type="OrthoDB" id="347018at2759"/>
<dbReference type="OMA" id="TSINCAR"/>
<dbReference type="InterPro" id="IPR031167">
    <property type="entry name" value="G_OBG"/>
</dbReference>
<dbReference type="Gene3D" id="2.70.210.12">
    <property type="entry name" value="GTP1/OBG domain"/>
    <property type="match status" value="1"/>
</dbReference>
<dbReference type="Pfam" id="PF01018">
    <property type="entry name" value="GTP1_OBG"/>
    <property type="match status" value="1"/>
</dbReference>
<evidence type="ECO:0000259" key="5">
    <source>
        <dbReference type="PROSITE" id="PS51710"/>
    </source>
</evidence>
<dbReference type="PANTHER" id="PTHR11702">
    <property type="entry name" value="DEVELOPMENTALLY REGULATED GTP-BINDING PROTEIN-RELATED"/>
    <property type="match status" value="1"/>
</dbReference>
<gene>
    <name evidence="6" type="ORF">KFE25_005530</name>
</gene>
<dbReference type="Gene3D" id="3.40.50.300">
    <property type="entry name" value="P-loop containing nucleotide triphosphate hydrolases"/>
    <property type="match status" value="1"/>
</dbReference>
<evidence type="ECO:0000256" key="2">
    <source>
        <dbReference type="ARBA" id="ARBA00023134"/>
    </source>
</evidence>
<keyword evidence="1" id="KW-0547">Nucleotide-binding</keyword>
<dbReference type="InterPro" id="IPR006169">
    <property type="entry name" value="GTP1_OBG_dom"/>
</dbReference>